<dbReference type="GO" id="GO:0005737">
    <property type="term" value="C:cytoplasm"/>
    <property type="evidence" value="ECO:0007669"/>
    <property type="project" value="UniProtKB-SubCell"/>
</dbReference>
<dbReference type="InterPro" id="IPR036028">
    <property type="entry name" value="SH3-like_dom_sf"/>
</dbReference>
<dbReference type="PANTHER" id="PTHR11006">
    <property type="entry name" value="PROTEIN ARGININE N-METHYLTRANSFERASE"/>
    <property type="match status" value="1"/>
</dbReference>
<dbReference type="SUPFAM" id="SSF53335">
    <property type="entry name" value="S-adenosyl-L-methionine-dependent methyltransferases"/>
    <property type="match status" value="1"/>
</dbReference>
<evidence type="ECO:0000313" key="15">
    <source>
        <dbReference type="Proteomes" id="UP001519460"/>
    </source>
</evidence>
<dbReference type="InterPro" id="IPR025799">
    <property type="entry name" value="Arg_MeTrfase"/>
</dbReference>
<keyword evidence="9" id="KW-0539">Nucleus</keyword>
<dbReference type="InterPro" id="IPR055135">
    <property type="entry name" value="PRMT_dom"/>
</dbReference>
<keyword evidence="15" id="KW-1185">Reference proteome</keyword>
<dbReference type="FunFam" id="3.40.50.150:FF:000016">
    <property type="entry name" value="Protein arginine N-methyltransferase 6"/>
    <property type="match status" value="1"/>
</dbReference>
<dbReference type="Gene3D" id="2.70.160.11">
    <property type="entry name" value="Hnrnp arginine n-methyltransferase1"/>
    <property type="match status" value="1"/>
</dbReference>
<keyword evidence="5" id="KW-0963">Cytoplasm</keyword>
<accession>A0ABD0M5T9</accession>
<sequence>MAEAAASSEAHLNKNGSCSSIDHVSELVDAVSINGAENGEADEEILYAIGDYFGVGEEQLSFERGDELKIIEKTTEHWWWAELRGQCGYVPANHLTYNSFQQIYWQDDEYFGSYGNLKLHHEMLSDRPRTLAYQRAIQDNAHLLKDKVILDVGSGTGILSLMCAKYGKPKQVYAVEASDIADYTTEVVQSNGLSHLITVLYSYVEDIVLDEPVDLIISEWMGTLLLFEMMIESVLIARDKHLRPGGMVWPSTASLYFVPVSAHDQYSESMDFWSEQYGFDFSCFKPLALKEFLHKPKHSHTLDRGDCLASETKLLELDVNKVSVIDLEEMTCPFEFHITKSGVLHGFCSWFQVDFQGLSSNVETTFLNTGPDFEETHWKQNLFLLDSGWTVEEGDTLRGQAKIVRHTEWRRHLRLIVSFIHLQAKSGQSKECEKQFHVWR</sequence>
<dbReference type="SMART" id="SM00326">
    <property type="entry name" value="SH3"/>
    <property type="match status" value="1"/>
</dbReference>
<proteinExistence type="predicted"/>
<dbReference type="Gene3D" id="3.40.50.150">
    <property type="entry name" value="Vaccinia Virus protein VP39"/>
    <property type="match status" value="1"/>
</dbReference>
<feature type="domain" description="SH3" evidence="13">
    <location>
        <begin position="41"/>
        <end position="100"/>
    </location>
</feature>
<dbReference type="Pfam" id="PF00018">
    <property type="entry name" value="SH3_1"/>
    <property type="match status" value="1"/>
</dbReference>
<keyword evidence="8 12" id="KW-0949">S-adenosyl-L-methionine</keyword>
<evidence type="ECO:0000256" key="1">
    <source>
        <dbReference type="ARBA" id="ARBA00004123"/>
    </source>
</evidence>
<evidence type="ECO:0000256" key="6">
    <source>
        <dbReference type="ARBA" id="ARBA00022603"/>
    </source>
</evidence>
<evidence type="ECO:0000256" key="7">
    <source>
        <dbReference type="ARBA" id="ARBA00022679"/>
    </source>
</evidence>
<dbReference type="GO" id="GO:0008168">
    <property type="term" value="F:methyltransferase activity"/>
    <property type="evidence" value="ECO:0007669"/>
    <property type="project" value="UniProtKB-KW"/>
</dbReference>
<evidence type="ECO:0000256" key="10">
    <source>
        <dbReference type="ARBA" id="ARBA00082811"/>
    </source>
</evidence>
<evidence type="ECO:0000256" key="12">
    <source>
        <dbReference type="PROSITE-ProRule" id="PRU01015"/>
    </source>
</evidence>
<dbReference type="EMBL" id="JACVVK020000006">
    <property type="protein sequence ID" value="KAK7506716.1"/>
    <property type="molecule type" value="Genomic_DNA"/>
</dbReference>
<keyword evidence="6 12" id="KW-0489">Methyltransferase</keyword>
<dbReference type="PROSITE" id="PS50002">
    <property type="entry name" value="SH3"/>
    <property type="match status" value="1"/>
</dbReference>
<evidence type="ECO:0000256" key="8">
    <source>
        <dbReference type="ARBA" id="ARBA00022691"/>
    </source>
</evidence>
<evidence type="ECO:0000313" key="14">
    <source>
        <dbReference type="EMBL" id="KAK7506716.1"/>
    </source>
</evidence>
<protein>
    <recommendedName>
        <fullName evidence="3">Protein arginine N-methyltransferase 2</fullName>
    </recommendedName>
    <alternativeName>
        <fullName evidence="10">Histone-arginine N-methyltransferase PRMT2</fullName>
    </alternativeName>
</protein>
<dbReference type="InterPro" id="IPR029063">
    <property type="entry name" value="SAM-dependent_MTases_sf"/>
</dbReference>
<dbReference type="SUPFAM" id="SSF50044">
    <property type="entry name" value="SH3-domain"/>
    <property type="match status" value="1"/>
</dbReference>
<dbReference type="Gene3D" id="2.30.30.40">
    <property type="entry name" value="SH3 Domains"/>
    <property type="match status" value="1"/>
</dbReference>
<evidence type="ECO:0000256" key="2">
    <source>
        <dbReference type="ARBA" id="ARBA00004496"/>
    </source>
</evidence>
<dbReference type="PROSITE" id="PS51678">
    <property type="entry name" value="SAM_MT_PRMT"/>
    <property type="match status" value="1"/>
</dbReference>
<dbReference type="Proteomes" id="UP001519460">
    <property type="component" value="Unassembled WGS sequence"/>
</dbReference>
<keyword evidence="7 12" id="KW-0808">Transferase</keyword>
<dbReference type="GO" id="GO:0005634">
    <property type="term" value="C:nucleus"/>
    <property type="evidence" value="ECO:0007669"/>
    <property type="project" value="UniProtKB-SubCell"/>
</dbReference>
<dbReference type="GO" id="GO:0032259">
    <property type="term" value="P:methylation"/>
    <property type="evidence" value="ECO:0007669"/>
    <property type="project" value="UniProtKB-KW"/>
</dbReference>
<comment type="subcellular location">
    <subcellularLocation>
        <location evidence="2">Cytoplasm</location>
    </subcellularLocation>
    <subcellularLocation>
        <location evidence="1">Nucleus</location>
    </subcellularLocation>
</comment>
<dbReference type="Pfam" id="PF22528">
    <property type="entry name" value="PRMT_C"/>
    <property type="match status" value="1"/>
</dbReference>
<gene>
    <name evidence="14" type="ORF">BaRGS_00002191</name>
</gene>
<evidence type="ECO:0000256" key="5">
    <source>
        <dbReference type="ARBA" id="ARBA00022490"/>
    </source>
</evidence>
<organism evidence="14 15">
    <name type="scientific">Batillaria attramentaria</name>
    <dbReference type="NCBI Taxonomy" id="370345"/>
    <lineage>
        <taxon>Eukaryota</taxon>
        <taxon>Metazoa</taxon>
        <taxon>Spiralia</taxon>
        <taxon>Lophotrochozoa</taxon>
        <taxon>Mollusca</taxon>
        <taxon>Gastropoda</taxon>
        <taxon>Caenogastropoda</taxon>
        <taxon>Sorbeoconcha</taxon>
        <taxon>Cerithioidea</taxon>
        <taxon>Batillariidae</taxon>
        <taxon>Batillaria</taxon>
    </lineage>
</organism>
<dbReference type="GO" id="GO:0140993">
    <property type="term" value="F:histone modifying activity"/>
    <property type="evidence" value="ECO:0007669"/>
    <property type="project" value="UniProtKB-ARBA"/>
</dbReference>
<dbReference type="InterPro" id="IPR001452">
    <property type="entry name" value="SH3_domain"/>
</dbReference>
<dbReference type="PANTHER" id="PTHR11006:SF92">
    <property type="entry name" value="PROTEIN ARGININE N-METHYLTRANSFERASE 2"/>
    <property type="match status" value="1"/>
</dbReference>
<keyword evidence="4 11" id="KW-0728">SH3 domain</keyword>
<dbReference type="FunFam" id="2.70.160.11:FF:000007">
    <property type="entry name" value="Protein arginine N-methyltransferase 2"/>
    <property type="match status" value="1"/>
</dbReference>
<dbReference type="Pfam" id="PF06325">
    <property type="entry name" value="PrmA"/>
    <property type="match status" value="1"/>
</dbReference>
<dbReference type="AlphaFoldDB" id="A0ABD0M5T9"/>
<evidence type="ECO:0000256" key="4">
    <source>
        <dbReference type="ARBA" id="ARBA00022443"/>
    </source>
</evidence>
<evidence type="ECO:0000256" key="3">
    <source>
        <dbReference type="ARBA" id="ARBA00018778"/>
    </source>
</evidence>
<evidence type="ECO:0000259" key="13">
    <source>
        <dbReference type="PROSITE" id="PS50002"/>
    </source>
</evidence>
<reference evidence="14 15" key="1">
    <citation type="journal article" date="2023" name="Sci. Data">
        <title>Genome assembly of the Korean intertidal mud-creeper Batillaria attramentaria.</title>
        <authorList>
            <person name="Patra A.K."/>
            <person name="Ho P.T."/>
            <person name="Jun S."/>
            <person name="Lee S.J."/>
            <person name="Kim Y."/>
            <person name="Won Y.J."/>
        </authorList>
    </citation>
    <scope>NUCLEOTIDE SEQUENCE [LARGE SCALE GENOMIC DNA]</scope>
    <source>
        <strain evidence="14">Wonlab-2016</strain>
    </source>
</reference>
<dbReference type="CDD" id="cd02440">
    <property type="entry name" value="AdoMet_MTases"/>
    <property type="match status" value="1"/>
</dbReference>
<name>A0ABD0M5T9_9CAEN</name>
<comment type="caution">
    <text evidence="14">The sequence shown here is derived from an EMBL/GenBank/DDBJ whole genome shotgun (WGS) entry which is preliminary data.</text>
</comment>
<evidence type="ECO:0000256" key="9">
    <source>
        <dbReference type="ARBA" id="ARBA00023242"/>
    </source>
</evidence>
<evidence type="ECO:0000256" key="11">
    <source>
        <dbReference type="PROSITE-ProRule" id="PRU00192"/>
    </source>
</evidence>